<name>A0A7Z0WHR6_9PSEU</name>
<sequence length="252" mass="27992">MIPGSLAPIGRMLLVVVSVASIAYGLLRAWPKQVNQSYDSPSTEIRVIEGGLFKQDGHIVVGMTDTFDTSIPHIIDEHSVQAQLLTSVYHSDLARLDNELNAALAENPTIEPFTPTDQKPGKQVRYKLGTVAVLEPAIRKLYFCVAYTKMNHRNEARGTIDGIWCSLNNLWSEVRARSNGEPVSIGVIGGGQARISQHLPPLDAIRLTAMSFMFASREERVTSRLNIVVRQQVARELDMLELQAFLKSLRRS</sequence>
<dbReference type="EMBL" id="MSIF01000015">
    <property type="protein sequence ID" value="OLF07478.1"/>
    <property type="molecule type" value="Genomic_DNA"/>
</dbReference>
<feature type="domain" description="Thoeris protein ThsA Macro" evidence="1">
    <location>
        <begin position="45"/>
        <end position="230"/>
    </location>
</feature>
<dbReference type="Proteomes" id="UP000185696">
    <property type="component" value="Unassembled WGS sequence"/>
</dbReference>
<dbReference type="AlphaFoldDB" id="A0A7Z0WHR6"/>
<accession>A0A7Z0WHR6</accession>
<evidence type="ECO:0000259" key="1">
    <source>
        <dbReference type="Pfam" id="PF20016"/>
    </source>
</evidence>
<dbReference type="InterPro" id="IPR045535">
    <property type="entry name" value="ThsA_Macro"/>
</dbReference>
<protein>
    <recommendedName>
        <fullName evidence="1">Thoeris protein ThsA Macro domain-containing protein</fullName>
    </recommendedName>
</protein>
<comment type="caution">
    <text evidence="2">The sequence shown here is derived from an EMBL/GenBank/DDBJ whole genome shotgun (WGS) entry which is preliminary data.</text>
</comment>
<gene>
    <name evidence="2" type="ORF">BLA60_26465</name>
</gene>
<keyword evidence="3" id="KW-1185">Reference proteome</keyword>
<evidence type="ECO:0000313" key="3">
    <source>
        <dbReference type="Proteomes" id="UP000185696"/>
    </source>
</evidence>
<reference evidence="2 3" key="1">
    <citation type="submission" date="2016-12" db="EMBL/GenBank/DDBJ databases">
        <title>The draft genome sequence of Actinophytocola xinjiangensis.</title>
        <authorList>
            <person name="Wang W."/>
            <person name="Yuan L."/>
        </authorList>
    </citation>
    <scope>NUCLEOTIDE SEQUENCE [LARGE SCALE GENOMIC DNA]</scope>
    <source>
        <strain evidence="2 3">CGMCC 4.4663</strain>
    </source>
</reference>
<dbReference type="Pfam" id="PF20016">
    <property type="entry name" value="ThsA_Macro"/>
    <property type="match status" value="1"/>
</dbReference>
<organism evidence="2 3">
    <name type="scientific">Actinophytocola xinjiangensis</name>
    <dbReference type="NCBI Taxonomy" id="485602"/>
    <lineage>
        <taxon>Bacteria</taxon>
        <taxon>Bacillati</taxon>
        <taxon>Actinomycetota</taxon>
        <taxon>Actinomycetes</taxon>
        <taxon>Pseudonocardiales</taxon>
        <taxon>Pseudonocardiaceae</taxon>
    </lineage>
</organism>
<evidence type="ECO:0000313" key="2">
    <source>
        <dbReference type="EMBL" id="OLF07478.1"/>
    </source>
</evidence>
<proteinExistence type="predicted"/>